<dbReference type="Pfam" id="PF06041">
    <property type="entry name" value="DUF924"/>
    <property type="match status" value="1"/>
</dbReference>
<sequence length="178" mass="20403">MTADEVVRFWREAGREKWFAKDEAFDAACRTRFGAAWERAAAGAFDAWAETPEGALGLVILLDQIPRNVFRRDPRTWAADAKALAVAERAVERGFDREVAADLRAFFYLPFEHAEDRRAQARSLDLFAALGDPEFLHWARHHHDIVMRFGRFPHRNAVLGRDSTPEELAFLEEDSFRG</sequence>
<evidence type="ECO:0008006" key="2">
    <source>
        <dbReference type="Google" id="ProtNLM"/>
    </source>
</evidence>
<gene>
    <name evidence="1" type="ORF">KL86APRO_11507</name>
</gene>
<name>A0A212JR38_9PROT</name>
<dbReference type="Gene3D" id="1.20.58.320">
    <property type="entry name" value="TPR-like"/>
    <property type="match status" value="1"/>
</dbReference>
<reference evidence="1" key="1">
    <citation type="submission" date="2016-04" db="EMBL/GenBank/DDBJ databases">
        <authorList>
            <person name="Evans L.H."/>
            <person name="Alamgir A."/>
            <person name="Owens N."/>
            <person name="Weber N.D."/>
            <person name="Virtaneva K."/>
            <person name="Barbian K."/>
            <person name="Babar A."/>
            <person name="Rosenke K."/>
        </authorList>
    </citation>
    <scope>NUCLEOTIDE SEQUENCE</scope>
    <source>
        <strain evidence="1">86</strain>
    </source>
</reference>
<dbReference type="InterPro" id="IPR010323">
    <property type="entry name" value="DUF924"/>
</dbReference>
<accession>A0A212JR38</accession>
<dbReference type="SUPFAM" id="SSF48452">
    <property type="entry name" value="TPR-like"/>
    <property type="match status" value="1"/>
</dbReference>
<protein>
    <recommendedName>
        <fullName evidence="2">DUF924 domain-containing protein</fullName>
    </recommendedName>
</protein>
<dbReference type="Gene3D" id="1.25.40.10">
    <property type="entry name" value="Tetratricopeptide repeat domain"/>
    <property type="match status" value="1"/>
</dbReference>
<dbReference type="EMBL" id="FLUO01000001">
    <property type="protein sequence ID" value="SBW01906.1"/>
    <property type="molecule type" value="Genomic_DNA"/>
</dbReference>
<dbReference type="AlphaFoldDB" id="A0A212JR38"/>
<dbReference type="InterPro" id="IPR011990">
    <property type="entry name" value="TPR-like_helical_dom_sf"/>
</dbReference>
<evidence type="ECO:0000313" key="1">
    <source>
        <dbReference type="EMBL" id="SBW01906.1"/>
    </source>
</evidence>
<proteinExistence type="predicted"/>
<organism evidence="1">
    <name type="scientific">uncultured Alphaproteobacteria bacterium</name>
    <dbReference type="NCBI Taxonomy" id="91750"/>
    <lineage>
        <taxon>Bacteria</taxon>
        <taxon>Pseudomonadati</taxon>
        <taxon>Pseudomonadota</taxon>
        <taxon>Alphaproteobacteria</taxon>
        <taxon>environmental samples</taxon>
    </lineage>
</organism>